<sequence length="141" mass="16253">MFSFPFWNLQRLYHFSLDAVHCLSYRRPLSLLPPSTISTTPQTPWVISSQNFRIFLDRLLSFSSAQIATNQKSEDPYPPSQRSAEDIAFAVARYLCHRPIADKYKGLQKQQRQQRLKASLSKAATAAPENRLRQLTFDNCC</sequence>
<accession>A0ABD1VV39</accession>
<dbReference type="Proteomes" id="UP001604336">
    <property type="component" value="Unassembled WGS sequence"/>
</dbReference>
<name>A0ABD1VV39_9LAMI</name>
<protein>
    <submittedName>
        <fullName evidence="1">Uncharacterized protein</fullName>
    </submittedName>
</protein>
<gene>
    <name evidence="1" type="ORF">Adt_02128</name>
</gene>
<evidence type="ECO:0000313" key="2">
    <source>
        <dbReference type="Proteomes" id="UP001604336"/>
    </source>
</evidence>
<reference evidence="2" key="1">
    <citation type="submission" date="2024-07" db="EMBL/GenBank/DDBJ databases">
        <title>Two chromosome-level genome assemblies of Korean endemic species Abeliophyllum distichum and Forsythia ovata (Oleaceae).</title>
        <authorList>
            <person name="Jang H."/>
        </authorList>
    </citation>
    <scope>NUCLEOTIDE SEQUENCE [LARGE SCALE GENOMIC DNA]</scope>
</reference>
<dbReference type="AlphaFoldDB" id="A0ABD1VV39"/>
<evidence type="ECO:0000313" key="1">
    <source>
        <dbReference type="EMBL" id="KAL2541150.1"/>
    </source>
</evidence>
<organism evidence="1 2">
    <name type="scientific">Abeliophyllum distichum</name>
    <dbReference type="NCBI Taxonomy" id="126358"/>
    <lineage>
        <taxon>Eukaryota</taxon>
        <taxon>Viridiplantae</taxon>
        <taxon>Streptophyta</taxon>
        <taxon>Embryophyta</taxon>
        <taxon>Tracheophyta</taxon>
        <taxon>Spermatophyta</taxon>
        <taxon>Magnoliopsida</taxon>
        <taxon>eudicotyledons</taxon>
        <taxon>Gunneridae</taxon>
        <taxon>Pentapetalae</taxon>
        <taxon>asterids</taxon>
        <taxon>lamiids</taxon>
        <taxon>Lamiales</taxon>
        <taxon>Oleaceae</taxon>
        <taxon>Forsythieae</taxon>
        <taxon>Abeliophyllum</taxon>
    </lineage>
</organism>
<proteinExistence type="predicted"/>
<dbReference type="EMBL" id="JBFOLK010000001">
    <property type="protein sequence ID" value="KAL2541150.1"/>
    <property type="molecule type" value="Genomic_DNA"/>
</dbReference>
<comment type="caution">
    <text evidence="1">The sequence shown here is derived from an EMBL/GenBank/DDBJ whole genome shotgun (WGS) entry which is preliminary data.</text>
</comment>
<keyword evidence="2" id="KW-1185">Reference proteome</keyword>